<feature type="signal peptide" evidence="2">
    <location>
        <begin position="1"/>
        <end position="36"/>
    </location>
</feature>
<dbReference type="Pfam" id="PF10092">
    <property type="entry name" value="DUF2330"/>
    <property type="match status" value="1"/>
</dbReference>
<evidence type="ECO:0000313" key="3">
    <source>
        <dbReference type="EMBL" id="VTO99974.1"/>
    </source>
</evidence>
<feature type="transmembrane region" description="Helical" evidence="1">
    <location>
        <begin position="327"/>
        <end position="350"/>
    </location>
</feature>
<reference evidence="3" key="1">
    <citation type="submission" date="2019-05" db="EMBL/GenBank/DDBJ databases">
        <authorList>
            <person name="Naeem R."/>
            <person name="Antony C."/>
            <person name="Guan Q."/>
        </authorList>
    </citation>
    <scope>NUCLEOTIDE SEQUENCE</scope>
    <source>
        <strain evidence="3">2</strain>
    </source>
</reference>
<evidence type="ECO:0000256" key="1">
    <source>
        <dbReference type="SAM" id="Phobius"/>
    </source>
</evidence>
<accession>A0A653ER08</accession>
<keyword evidence="1" id="KW-0812">Transmembrane</keyword>
<protein>
    <recommendedName>
        <fullName evidence="4">DUF2330 domain-containing protein</fullName>
    </recommendedName>
</protein>
<organism evidence="3">
    <name type="scientific">Mycobacterium riyadhense</name>
    <dbReference type="NCBI Taxonomy" id="486698"/>
    <lineage>
        <taxon>Bacteria</taxon>
        <taxon>Bacillati</taxon>
        <taxon>Actinomycetota</taxon>
        <taxon>Actinomycetes</taxon>
        <taxon>Mycobacteriales</taxon>
        <taxon>Mycobacteriaceae</taxon>
        <taxon>Mycobacterium</taxon>
    </lineage>
</organism>
<name>A0A653ER08_9MYCO</name>
<keyword evidence="2" id="KW-0732">Signal</keyword>
<keyword evidence="1" id="KW-1133">Transmembrane helix</keyword>
<proteinExistence type="predicted"/>
<keyword evidence="1" id="KW-0472">Membrane</keyword>
<evidence type="ECO:0008006" key="4">
    <source>
        <dbReference type="Google" id="ProtNLM"/>
    </source>
</evidence>
<feature type="chain" id="PRO_5039127844" description="DUF2330 domain-containing protein" evidence="2">
    <location>
        <begin position="37"/>
        <end position="358"/>
    </location>
</feature>
<dbReference type="AlphaFoldDB" id="A0A653ER08"/>
<sequence>MQPRSISGMTVRRIGRLGVVVIVLAASMVLSAPSYACACGAAVAPDGAQATMNNEVALVHWDGTTENILMRVAMNAATDNVALVVPTPAPATVAVGDKAAFMELDELTAPQIQHQRRWTLGIGIGDPAPREGAVAARPPEVVNQVRLGPLEATTLAGGDLAGLQKWLADNGYSIRPAVSDALNPYVREGWAFVAMRLTSDAPIVGGLNPVRLTFQSPRLVYPMRLSVAAPDPQHVIIYTLSDHRQQRTDADAAVQNTKVEFAGNVVAAVRDPLLREWVGNHGPYLTKTQVDILQTSRISSDFTFGNAPNDNAYRQVHIVYDNIEIPVVLVVFAGLVVIAIAATVIFVTVLRLGRRRGA</sequence>
<gene>
    <name evidence="3" type="ORF">BIN_B_03246</name>
</gene>
<dbReference type="EMBL" id="LR589097">
    <property type="protein sequence ID" value="VTO99974.1"/>
    <property type="molecule type" value="Genomic_DNA"/>
</dbReference>
<evidence type="ECO:0000256" key="2">
    <source>
        <dbReference type="SAM" id="SignalP"/>
    </source>
</evidence>
<dbReference type="InterPro" id="IPR019283">
    <property type="entry name" value="DUF2330"/>
</dbReference>